<dbReference type="InterPro" id="IPR029058">
    <property type="entry name" value="AB_hydrolase_fold"/>
</dbReference>
<evidence type="ECO:0000256" key="2">
    <source>
        <dbReference type="ARBA" id="ARBA00022801"/>
    </source>
</evidence>
<dbReference type="EMBL" id="KV417659">
    <property type="protein sequence ID" value="KZP11710.1"/>
    <property type="molecule type" value="Genomic_DNA"/>
</dbReference>
<keyword evidence="2 3" id="KW-0378">Hydrolase</keyword>
<dbReference type="OrthoDB" id="408631at2759"/>
<feature type="chain" id="PRO_5007748690" description="Carboxylic ester hydrolase" evidence="3">
    <location>
        <begin position="27"/>
        <end position="596"/>
    </location>
</feature>
<dbReference type="SUPFAM" id="SSF53474">
    <property type="entry name" value="alpha/beta-Hydrolases"/>
    <property type="match status" value="1"/>
</dbReference>
<dbReference type="Gene3D" id="3.40.50.1820">
    <property type="entry name" value="alpha/beta hydrolase"/>
    <property type="match status" value="1"/>
</dbReference>
<dbReference type="Proteomes" id="UP000076532">
    <property type="component" value="Unassembled WGS sequence"/>
</dbReference>
<reference evidence="5 6" key="1">
    <citation type="journal article" date="2016" name="Mol. Biol. Evol.">
        <title>Comparative Genomics of Early-Diverging Mushroom-Forming Fungi Provides Insights into the Origins of Lignocellulose Decay Capabilities.</title>
        <authorList>
            <person name="Nagy L.G."/>
            <person name="Riley R."/>
            <person name="Tritt A."/>
            <person name="Adam C."/>
            <person name="Daum C."/>
            <person name="Floudas D."/>
            <person name="Sun H."/>
            <person name="Yadav J.S."/>
            <person name="Pangilinan J."/>
            <person name="Larsson K.H."/>
            <person name="Matsuura K."/>
            <person name="Barry K."/>
            <person name="Labutti K."/>
            <person name="Kuo R."/>
            <person name="Ohm R.A."/>
            <person name="Bhattacharya S.S."/>
            <person name="Shirouzu T."/>
            <person name="Yoshinaga Y."/>
            <person name="Martin F.M."/>
            <person name="Grigoriev I.V."/>
            <person name="Hibbett D.S."/>
        </authorList>
    </citation>
    <scope>NUCLEOTIDE SEQUENCE [LARGE SCALE GENOMIC DNA]</scope>
    <source>
        <strain evidence="5 6">CBS 109695</strain>
    </source>
</reference>
<gene>
    <name evidence="5" type="ORF">FIBSPDRAFT_756412</name>
</gene>
<feature type="signal peptide" evidence="3">
    <location>
        <begin position="1"/>
        <end position="26"/>
    </location>
</feature>
<dbReference type="EC" id="3.1.1.-" evidence="3"/>
<dbReference type="PROSITE" id="PS00122">
    <property type="entry name" value="CARBOXYLESTERASE_B_1"/>
    <property type="match status" value="1"/>
</dbReference>
<dbReference type="AlphaFoldDB" id="A0A166AKQ6"/>
<dbReference type="InterPro" id="IPR002018">
    <property type="entry name" value="CarbesteraseB"/>
</dbReference>
<organism evidence="5 6">
    <name type="scientific">Athelia psychrophila</name>
    <dbReference type="NCBI Taxonomy" id="1759441"/>
    <lineage>
        <taxon>Eukaryota</taxon>
        <taxon>Fungi</taxon>
        <taxon>Dikarya</taxon>
        <taxon>Basidiomycota</taxon>
        <taxon>Agaricomycotina</taxon>
        <taxon>Agaricomycetes</taxon>
        <taxon>Agaricomycetidae</taxon>
        <taxon>Atheliales</taxon>
        <taxon>Atheliaceae</taxon>
        <taxon>Athelia</taxon>
    </lineage>
</organism>
<keyword evidence="3" id="KW-0732">Signal</keyword>
<name>A0A166AKQ6_9AGAM</name>
<protein>
    <recommendedName>
        <fullName evidence="3">Carboxylic ester hydrolase</fullName>
        <ecNumber evidence="3">3.1.1.-</ecNumber>
    </recommendedName>
</protein>
<dbReference type="ESTHER" id="9homo-a0a166akq6">
    <property type="family name" value="Fungal_carboxylesterase_lipase"/>
</dbReference>
<evidence type="ECO:0000256" key="1">
    <source>
        <dbReference type="ARBA" id="ARBA00005964"/>
    </source>
</evidence>
<dbReference type="Pfam" id="PF00135">
    <property type="entry name" value="COesterase"/>
    <property type="match status" value="1"/>
</dbReference>
<evidence type="ECO:0000313" key="5">
    <source>
        <dbReference type="EMBL" id="KZP11710.1"/>
    </source>
</evidence>
<evidence type="ECO:0000313" key="6">
    <source>
        <dbReference type="Proteomes" id="UP000076532"/>
    </source>
</evidence>
<dbReference type="STRING" id="436010.A0A166AKQ6"/>
<comment type="similarity">
    <text evidence="1 3">Belongs to the type-B carboxylesterase/lipase family.</text>
</comment>
<feature type="domain" description="Carboxylesterase type B" evidence="4">
    <location>
        <begin position="37"/>
        <end position="585"/>
    </location>
</feature>
<dbReference type="InterPro" id="IPR050309">
    <property type="entry name" value="Type-B_Carboxylest/Lipase"/>
</dbReference>
<evidence type="ECO:0000256" key="3">
    <source>
        <dbReference type="RuleBase" id="RU361235"/>
    </source>
</evidence>
<proteinExistence type="inferred from homology"/>
<dbReference type="GO" id="GO:0016787">
    <property type="term" value="F:hydrolase activity"/>
    <property type="evidence" value="ECO:0007669"/>
    <property type="project" value="UniProtKB-KW"/>
</dbReference>
<evidence type="ECO:0000259" key="4">
    <source>
        <dbReference type="Pfam" id="PF00135"/>
    </source>
</evidence>
<accession>A0A166AKQ6</accession>
<dbReference type="PANTHER" id="PTHR11559">
    <property type="entry name" value="CARBOXYLESTERASE"/>
    <property type="match status" value="1"/>
</dbReference>
<keyword evidence="6" id="KW-1185">Reference proteome</keyword>
<dbReference type="InterPro" id="IPR019826">
    <property type="entry name" value="Carboxylesterase_B_AS"/>
</dbReference>
<sequence length="596" mass="63536">MLLPISLSCAIATLAIPIAALPSVDSHSIALAESSTTPIVNTSVGSFHGTRLTLADGFTQDIFYGVPYAQPPIGSLRFARPQPVNTGASAVHNNTLPAKECYQPLDYGGVNRTLDGLSEDCLILDVYRPDLGGNSIENTLLPVWFYIHGGAFVGGGASAEVNYSSIVQTSVDRSTPVVLVAIQYRLGAFGFLGGAEVKAEALKGANGTAARNAGLHDQRQAMHWVHEHIEQFGGDPSQVTLVGESAGSISISQHLLANGGNTEGLFRAAIALSGSANTVPSLDADSSTIQEHYNDIVSRVACTSPTTNGGGNETTLECLRTVDSVTFANASNAVYNEITTSFILGMIPWIPVRDDFFTTAAPSTLLGQGKFASHIPLLSSDCLDEGTVFAPTILNTTDQFESWLNRACSVLHLPSLVTDSLISNLSKLYPSNPADGSPYRPVNSSLSDPFSSAQYKRAASLFGDAYFQAPRRATLGAFRMHAPQTPVYAYLFAQPAPGAASEYGVQHATDTALLFGDMSNGLFTDEEVRFVDVFRAQLVAFVVGLNPNGEGLPRWPLYHGAKEMLQLQVGNTTVIEDTYREDAMAYIVSQQTAFLH</sequence>